<dbReference type="SUPFAM" id="SSF51695">
    <property type="entry name" value="PLC-like phosphodiesterases"/>
    <property type="match status" value="1"/>
</dbReference>
<dbReference type="GO" id="GO:0008081">
    <property type="term" value="F:phosphoric diester hydrolase activity"/>
    <property type="evidence" value="ECO:0007669"/>
    <property type="project" value="InterPro"/>
</dbReference>
<dbReference type="PANTHER" id="PTHR46211:SF14">
    <property type="entry name" value="GLYCEROPHOSPHODIESTER PHOSPHODIESTERASE"/>
    <property type="match status" value="1"/>
</dbReference>
<dbReference type="PROSITE" id="PS51704">
    <property type="entry name" value="GP_PDE"/>
    <property type="match status" value="1"/>
</dbReference>
<dbReference type="AlphaFoldDB" id="A0AAV3TDJ7"/>
<keyword evidence="3" id="KW-1185">Reference proteome</keyword>
<organism evidence="2 3">
    <name type="scientific">Natronoarchaeum mannanilyticum</name>
    <dbReference type="NCBI Taxonomy" id="926360"/>
    <lineage>
        <taxon>Archaea</taxon>
        <taxon>Methanobacteriati</taxon>
        <taxon>Methanobacteriota</taxon>
        <taxon>Stenosarchaea group</taxon>
        <taxon>Halobacteria</taxon>
        <taxon>Halobacteriales</taxon>
        <taxon>Natronoarchaeaceae</taxon>
    </lineage>
</organism>
<reference evidence="2 3" key="1">
    <citation type="journal article" date="2019" name="Int. J. Syst. Evol. Microbiol.">
        <title>The Global Catalogue of Microorganisms (GCM) 10K type strain sequencing project: providing services to taxonomists for standard genome sequencing and annotation.</title>
        <authorList>
            <consortium name="The Broad Institute Genomics Platform"/>
            <consortium name="The Broad Institute Genome Sequencing Center for Infectious Disease"/>
            <person name="Wu L."/>
            <person name="Ma J."/>
        </authorList>
    </citation>
    <scope>NUCLEOTIDE SEQUENCE [LARGE SCALE GENOMIC DNA]</scope>
    <source>
        <strain evidence="2 3">JCM 16328</strain>
    </source>
</reference>
<dbReference type="GO" id="GO:0006629">
    <property type="term" value="P:lipid metabolic process"/>
    <property type="evidence" value="ECO:0007669"/>
    <property type="project" value="InterPro"/>
</dbReference>
<accession>A0AAV3TDJ7</accession>
<dbReference type="InterPro" id="IPR017946">
    <property type="entry name" value="PLC-like_Pdiesterase_TIM-brl"/>
</dbReference>
<comment type="caution">
    <text evidence="2">The sequence shown here is derived from an EMBL/GenBank/DDBJ whole genome shotgun (WGS) entry which is preliminary data.</text>
</comment>
<feature type="domain" description="GP-PDE" evidence="1">
    <location>
        <begin position="1"/>
        <end position="223"/>
    </location>
</feature>
<dbReference type="PANTHER" id="PTHR46211">
    <property type="entry name" value="GLYCEROPHOSPHORYL DIESTER PHOSPHODIESTERASE"/>
    <property type="match status" value="1"/>
</dbReference>
<evidence type="ECO:0000313" key="3">
    <source>
        <dbReference type="Proteomes" id="UP001500420"/>
    </source>
</evidence>
<dbReference type="RefSeq" id="WP_343774965.1">
    <property type="nucleotide sequence ID" value="NZ_BAAADV010000007.1"/>
</dbReference>
<gene>
    <name evidence="2" type="ORF">GCM10009020_30750</name>
</gene>
<dbReference type="EMBL" id="BAAADV010000007">
    <property type="protein sequence ID" value="GAA0679918.1"/>
    <property type="molecule type" value="Genomic_DNA"/>
</dbReference>
<evidence type="ECO:0000313" key="2">
    <source>
        <dbReference type="EMBL" id="GAA0679918.1"/>
    </source>
</evidence>
<dbReference type="Gene3D" id="3.20.20.190">
    <property type="entry name" value="Phosphatidylinositol (PI) phosphodiesterase"/>
    <property type="match status" value="1"/>
</dbReference>
<dbReference type="Pfam" id="PF03009">
    <property type="entry name" value="GDPD"/>
    <property type="match status" value="1"/>
</dbReference>
<proteinExistence type="predicted"/>
<evidence type="ECO:0000259" key="1">
    <source>
        <dbReference type="PROSITE" id="PS51704"/>
    </source>
</evidence>
<dbReference type="InterPro" id="IPR030395">
    <property type="entry name" value="GP_PDE_dom"/>
</dbReference>
<sequence>MQLIAHRGFGHRYPQNTVRAFESAAAVADGVEVDVRRSGSDDLVASHYGRLRLITDSGGRVADHSADELESMSVEGSDWGIPRLERVFEVVPDDVTVELDLKEPGLADAALDVAADADNEVVVTSFYSDAIWEARAADADAALSYNFDVRLDRHLTTTELIGCELANVHWSLCLATDIVSRAHERGLDVYAWPVGARPVAWAVRRRGVDGVVATNPGVCEWLEGRI</sequence>
<name>A0AAV3TDJ7_9EURY</name>
<dbReference type="CDD" id="cd08556">
    <property type="entry name" value="GDPD"/>
    <property type="match status" value="1"/>
</dbReference>
<protein>
    <submittedName>
        <fullName evidence="2">Glycerophosphodiester phosphodiesterase</fullName>
    </submittedName>
</protein>
<dbReference type="Proteomes" id="UP001500420">
    <property type="component" value="Unassembled WGS sequence"/>
</dbReference>